<dbReference type="GO" id="GO:0006950">
    <property type="term" value="P:response to stress"/>
    <property type="evidence" value="ECO:0007669"/>
    <property type="project" value="UniProtKB-ARBA"/>
</dbReference>
<dbReference type="RefSeq" id="XP_065328299.1">
    <property type="nucleotide sequence ID" value="XM_065472227.1"/>
</dbReference>
<evidence type="ECO:0000256" key="7">
    <source>
        <dbReference type="RuleBase" id="RU363059"/>
    </source>
</evidence>
<dbReference type="GO" id="GO:0005789">
    <property type="term" value="C:endoplasmic reticulum membrane"/>
    <property type="evidence" value="ECO:0007669"/>
    <property type="project" value="UniProtKB-SubCell"/>
</dbReference>
<dbReference type="SUPFAM" id="SSF144091">
    <property type="entry name" value="Rhomboid-like"/>
    <property type="match status" value="1"/>
</dbReference>
<evidence type="ECO:0000256" key="5">
    <source>
        <dbReference type="ARBA" id="ARBA00022989"/>
    </source>
</evidence>
<evidence type="ECO:0000256" key="1">
    <source>
        <dbReference type="ARBA" id="ARBA00004477"/>
    </source>
</evidence>
<proteinExistence type="inferred from homology"/>
<dbReference type="InterPro" id="IPR007599">
    <property type="entry name" value="DER1"/>
</dbReference>
<reference evidence="9" key="1">
    <citation type="journal article" date="2024" name="BMC Genomics">
        <title>Functional annotation of a divergent genome using sequence and structure-based similarity.</title>
        <authorList>
            <person name="Svedberg D."/>
            <person name="Winiger R.R."/>
            <person name="Berg A."/>
            <person name="Sharma H."/>
            <person name="Tellgren-Roth C."/>
            <person name="Debrunner-Vossbrinck B.A."/>
            <person name="Vossbrinck C.R."/>
            <person name="Barandun J."/>
        </authorList>
    </citation>
    <scope>NUCLEOTIDE SEQUENCE</scope>
    <source>
        <strain evidence="9">Illinois isolate</strain>
    </source>
</reference>
<gene>
    <name evidence="9" type="ORF">VNE69_01093</name>
</gene>
<feature type="region of interest" description="Disordered" evidence="8">
    <location>
        <begin position="329"/>
        <end position="353"/>
    </location>
</feature>
<dbReference type="AlphaFoldDB" id="A0AAX4J867"/>
<accession>A0AAX4J867</accession>
<dbReference type="Proteomes" id="UP001334084">
    <property type="component" value="Chromosome 1"/>
</dbReference>
<protein>
    <recommendedName>
        <fullName evidence="7">Derlin</fullName>
    </recommendedName>
</protein>
<dbReference type="KEGG" id="vnx:VNE69_01093"/>
<evidence type="ECO:0000256" key="2">
    <source>
        <dbReference type="ARBA" id="ARBA00008917"/>
    </source>
</evidence>
<evidence type="ECO:0000256" key="6">
    <source>
        <dbReference type="ARBA" id="ARBA00023136"/>
    </source>
</evidence>
<dbReference type="EMBL" id="CP142726">
    <property type="protein sequence ID" value="WUR02154.1"/>
    <property type="molecule type" value="Genomic_DNA"/>
</dbReference>
<keyword evidence="4 7" id="KW-0256">Endoplasmic reticulum</keyword>
<dbReference type="Pfam" id="PF04511">
    <property type="entry name" value="DER1"/>
    <property type="match status" value="1"/>
</dbReference>
<evidence type="ECO:0000313" key="9">
    <source>
        <dbReference type="EMBL" id="WUR02154.1"/>
    </source>
</evidence>
<dbReference type="PANTHER" id="PTHR11009">
    <property type="entry name" value="DER1-LIKE PROTEIN, DERLIN"/>
    <property type="match status" value="1"/>
</dbReference>
<feature type="transmembrane region" description="Helical" evidence="7">
    <location>
        <begin position="57"/>
        <end position="76"/>
    </location>
</feature>
<name>A0AAX4J867_9MICR</name>
<evidence type="ECO:0000256" key="8">
    <source>
        <dbReference type="SAM" id="MobiDB-lite"/>
    </source>
</evidence>
<comment type="function">
    <text evidence="7">May be involved in the degradation of misfolded endoplasmic reticulum (ER) luminal proteins.</text>
</comment>
<evidence type="ECO:0000256" key="3">
    <source>
        <dbReference type="ARBA" id="ARBA00022692"/>
    </source>
</evidence>
<feature type="transmembrane region" description="Helical" evidence="7">
    <location>
        <begin position="141"/>
        <end position="160"/>
    </location>
</feature>
<keyword evidence="5 7" id="KW-1133">Transmembrane helix</keyword>
<sequence length="353" mass="41205">MDSNILSSHFYNTPPITRFLFILILSLFILVYINAIQPYSLFYSPLFLKYLELWRPFTCFLYFGKPSLEVLIHMTFLYRYSKMLEEGFFFTSDYFYLIFIIWSLLFLFANIFNIGTMASAFSSTITYIWTRNNPNAMVQMFGFINFPAFYLPFIVPLFMLITEKHVLLEDLLGIFVGHVYYFFKSVYPKFGFDLLRTPCILKRLFREHPVECCKKINKARKISPKDKSNEQKNNEDVTQDITQDVIQDITQDVIQDTTNINEDTTNINEDTTNIQDISNISGDTTIKNESIINNSNVFDKSTEKDESKSAGFITNSTIGEESIKEYLNNKEKEEEEEVNGWSSETVSESDSDF</sequence>
<evidence type="ECO:0000313" key="10">
    <source>
        <dbReference type="Proteomes" id="UP001334084"/>
    </source>
</evidence>
<feature type="transmembrane region" description="Helical" evidence="7">
    <location>
        <begin position="16"/>
        <end position="36"/>
    </location>
</feature>
<dbReference type="InterPro" id="IPR035952">
    <property type="entry name" value="Rhomboid-like_sf"/>
</dbReference>
<keyword evidence="10" id="KW-1185">Reference proteome</keyword>
<comment type="similarity">
    <text evidence="2 7">Belongs to the derlin family.</text>
</comment>
<feature type="transmembrane region" description="Helical" evidence="7">
    <location>
        <begin position="166"/>
        <end position="183"/>
    </location>
</feature>
<keyword evidence="6 7" id="KW-0472">Membrane</keyword>
<dbReference type="GeneID" id="90539958"/>
<comment type="subcellular location">
    <subcellularLocation>
        <location evidence="1 7">Endoplasmic reticulum membrane</location>
        <topology evidence="1 7">Multi-pass membrane protein</topology>
    </subcellularLocation>
</comment>
<organism evidence="9 10">
    <name type="scientific">Vairimorpha necatrix</name>
    <dbReference type="NCBI Taxonomy" id="6039"/>
    <lineage>
        <taxon>Eukaryota</taxon>
        <taxon>Fungi</taxon>
        <taxon>Fungi incertae sedis</taxon>
        <taxon>Microsporidia</taxon>
        <taxon>Nosematidae</taxon>
        <taxon>Vairimorpha</taxon>
    </lineage>
</organism>
<feature type="transmembrane region" description="Helical" evidence="7">
    <location>
        <begin position="96"/>
        <end position="129"/>
    </location>
</feature>
<keyword evidence="3 7" id="KW-0812">Transmembrane</keyword>
<evidence type="ECO:0000256" key="4">
    <source>
        <dbReference type="ARBA" id="ARBA00022824"/>
    </source>
</evidence>